<feature type="repeat" description="ANK" evidence="3">
    <location>
        <begin position="787"/>
        <end position="819"/>
    </location>
</feature>
<evidence type="ECO:0000313" key="7">
    <source>
        <dbReference type="EMBL" id="KAH0544336.1"/>
    </source>
</evidence>
<dbReference type="SUPFAM" id="SSF48403">
    <property type="entry name" value="Ankyrin repeat"/>
    <property type="match status" value="2"/>
</dbReference>
<dbReference type="InterPro" id="IPR002110">
    <property type="entry name" value="Ankyrin_rpt"/>
</dbReference>
<feature type="repeat" description="ANK" evidence="3">
    <location>
        <begin position="979"/>
        <end position="1011"/>
    </location>
</feature>
<dbReference type="InterPro" id="IPR036770">
    <property type="entry name" value="Ankyrin_rpt-contain_sf"/>
</dbReference>
<dbReference type="PROSITE" id="PS50297">
    <property type="entry name" value="ANK_REP_REGION"/>
    <property type="match status" value="11"/>
</dbReference>
<dbReference type="GO" id="GO:0005737">
    <property type="term" value="C:cytoplasm"/>
    <property type="evidence" value="ECO:0007669"/>
    <property type="project" value="TreeGrafter"/>
</dbReference>
<feature type="repeat" description="ANK" evidence="3">
    <location>
        <begin position="946"/>
        <end position="978"/>
    </location>
</feature>
<dbReference type="PRINTS" id="PR01415">
    <property type="entry name" value="ANKYRIN"/>
</dbReference>
<feature type="region of interest" description="Disordered" evidence="4">
    <location>
        <begin position="1"/>
        <end position="22"/>
    </location>
</feature>
<feature type="repeat" description="ANK" evidence="3">
    <location>
        <begin position="1078"/>
        <end position="1105"/>
    </location>
</feature>
<evidence type="ECO:0000313" key="8">
    <source>
        <dbReference type="Proteomes" id="UP000698800"/>
    </source>
</evidence>
<dbReference type="InterPro" id="IPR051631">
    <property type="entry name" value="Ankyrin-KH/SAM_domain"/>
</dbReference>
<dbReference type="EMBL" id="JAGHQL010000020">
    <property type="protein sequence ID" value="KAH0544336.1"/>
    <property type="molecule type" value="Genomic_DNA"/>
</dbReference>
<dbReference type="PANTHER" id="PTHR23206:SF7">
    <property type="entry name" value="PROTEIN KINASE DOMAIN-CONTAINING PROTEIN"/>
    <property type="match status" value="1"/>
</dbReference>
<dbReference type="InterPro" id="IPR027417">
    <property type="entry name" value="P-loop_NTPase"/>
</dbReference>
<feature type="repeat" description="ANK" evidence="3">
    <location>
        <begin position="913"/>
        <end position="945"/>
    </location>
</feature>
<feature type="repeat" description="ANK" evidence="3">
    <location>
        <begin position="846"/>
        <end position="878"/>
    </location>
</feature>
<evidence type="ECO:0000256" key="3">
    <source>
        <dbReference type="PROSITE-ProRule" id="PRU00023"/>
    </source>
</evidence>
<evidence type="ECO:0000256" key="1">
    <source>
        <dbReference type="ARBA" id="ARBA00022737"/>
    </source>
</evidence>
<dbReference type="InterPro" id="IPR056884">
    <property type="entry name" value="NPHP3-like_N"/>
</dbReference>
<protein>
    <recommendedName>
        <fullName evidence="9">Ankyrin repeat protein</fullName>
    </recommendedName>
</protein>
<feature type="repeat" description="ANK" evidence="3">
    <location>
        <begin position="721"/>
        <end position="753"/>
    </location>
</feature>
<dbReference type="Pfam" id="PF22939">
    <property type="entry name" value="WHD_GPIID"/>
    <property type="match status" value="1"/>
</dbReference>
<dbReference type="OrthoDB" id="4772757at2759"/>
<reference evidence="7" key="1">
    <citation type="submission" date="2021-03" db="EMBL/GenBank/DDBJ databases">
        <title>Comparative genomics and phylogenomic investigation of the class Geoglossomycetes provide insights into ecological specialization and systematics.</title>
        <authorList>
            <person name="Melie T."/>
            <person name="Pirro S."/>
            <person name="Miller A.N."/>
            <person name="Quandt A."/>
        </authorList>
    </citation>
    <scope>NUCLEOTIDE SEQUENCE</scope>
    <source>
        <strain evidence="7">GBOQ0MN5Z8</strain>
    </source>
</reference>
<dbReference type="Gene3D" id="3.40.50.300">
    <property type="entry name" value="P-loop containing nucleotide triphosphate hydrolases"/>
    <property type="match status" value="1"/>
</dbReference>
<name>A0A9P8I1Y0_9PEZI</name>
<dbReference type="PANTHER" id="PTHR23206">
    <property type="entry name" value="MASK PROTEIN"/>
    <property type="match status" value="1"/>
</dbReference>
<evidence type="ECO:0000256" key="2">
    <source>
        <dbReference type="ARBA" id="ARBA00023043"/>
    </source>
</evidence>
<dbReference type="SMART" id="SM00248">
    <property type="entry name" value="ANK"/>
    <property type="match status" value="12"/>
</dbReference>
<accession>A0A9P8I1Y0</accession>
<feature type="domain" description="Nephrocystin 3-like N-terminal" evidence="6">
    <location>
        <begin position="191"/>
        <end position="345"/>
    </location>
</feature>
<keyword evidence="1" id="KW-0677">Repeat</keyword>
<dbReference type="Pfam" id="PF24883">
    <property type="entry name" value="NPHP3_N"/>
    <property type="match status" value="1"/>
</dbReference>
<evidence type="ECO:0000259" key="6">
    <source>
        <dbReference type="Pfam" id="PF24883"/>
    </source>
</evidence>
<feature type="repeat" description="ANK" evidence="3">
    <location>
        <begin position="1012"/>
        <end position="1044"/>
    </location>
</feature>
<feature type="repeat" description="ANK" evidence="3">
    <location>
        <begin position="1045"/>
        <end position="1077"/>
    </location>
</feature>
<dbReference type="PROSITE" id="PS50088">
    <property type="entry name" value="ANK_REPEAT"/>
    <property type="match status" value="11"/>
</dbReference>
<evidence type="ECO:0000256" key="4">
    <source>
        <dbReference type="SAM" id="MobiDB-lite"/>
    </source>
</evidence>
<proteinExistence type="predicted"/>
<sequence>MLSWPRRFRKTPGGSTPRPPPQVFPGTPVSAGDNVAFDYALQQHLQKLDQAERDALERAYQNISPEDLFSKTISDIYCDLLDFWRKARNVFVDKRGVERNWLLGYPSVRIFIRVQWEPFEDSFGSIDGRLEHHLNVLLHSAQAVQLNAIQTRNQEAELKARGDERKGFLHWISTIDFDEDHDTIFAKRHPGTGNWFIQRLEFQQWFHSQMSEVLWCFGKLEHITTHHSFNDKVGVAFAYCKYNSPDPQHQPSQIVSAFIKQLCWKKEKIPQSLLDFYHKYDGDARTPAFDKYKENFLHLAESYDRIFLVIDALDECQQDPREKVIDFICELANDFPCARVFVTSRMENDIAEAFMKTPTIQIEARNVAEDINAFVSDRVGQLVKTKKLRLRDHALQERIIQTLVSRAEGMFLWVNLQLINICKQRSDQDIEAELHNTPRGLDHTYGRALQRICQQTTALRELAKRCFIWVLYAERPLHIKELLEAVQIEESAGKREDLTRYGQEAVIEACANLLEVDSELVRPIHYSVKEYFTGFKSTAQLERADGEGLRGFFVSSTTAHTMLSHSCLSYLLQGFFNDGPCDNSFDLYRRVQTYRLALYSSYFFDRHLHKLLQVPEDLREPLKTFLSSGSTALTAMMQVRALHGGRSLIDAEVHFTTPSKISPFAVMGYTTLLDHPYFRGDIKGWLLTDTSTAHDVASVGLLDDITLLIQGGNPVDGRDLEKKTLLHRASENGQQEICSYLLEQGADITAKDGNGLTVLHGAALGGCEAVVRLLVEKGADVAAKGCEGLTVLHAAALGGSEAVVRLLVEKGADVAAKDDYGSTALHVAAMGGSEAVGADVAATEGDGLTVLHEAALGGNEAVVRLLVEKGADVAAKTDDGSTVLHEAAMGGSEAVVRLLVEKGADFAVKDDDDGWTVLHGAAAGRSEAVVRLLVEKGADVAAKADDGWTVLHEAAMGGSEAVVRLLVEKGADTSAKADDGWTVLHEAAMGGSEAVVRLLVEKGADTSAKADDGLTALHGAALGGSEAVVRLLVEKGADVAAKADDGWTVLHGAAKGGSEAVVRLLVEKGADIAAKDENGLTALHTAANRGHEAVVRLLTSLTSGF</sequence>
<feature type="compositionally biased region" description="Basic residues" evidence="4">
    <location>
        <begin position="1"/>
        <end position="10"/>
    </location>
</feature>
<dbReference type="InterPro" id="IPR054471">
    <property type="entry name" value="GPIID_WHD"/>
</dbReference>
<dbReference type="Pfam" id="PF13637">
    <property type="entry name" value="Ank_4"/>
    <property type="match status" value="1"/>
</dbReference>
<comment type="caution">
    <text evidence="7">The sequence shown here is derived from an EMBL/GenBank/DDBJ whole genome shotgun (WGS) entry which is preliminary data.</text>
</comment>
<dbReference type="AlphaFoldDB" id="A0A9P8I1Y0"/>
<dbReference type="Proteomes" id="UP000698800">
    <property type="component" value="Unassembled WGS sequence"/>
</dbReference>
<feature type="repeat" description="ANK" evidence="3">
    <location>
        <begin position="879"/>
        <end position="911"/>
    </location>
</feature>
<feature type="domain" description="GPI inositol-deacylase winged helix" evidence="5">
    <location>
        <begin position="455"/>
        <end position="533"/>
    </location>
</feature>
<dbReference type="Gene3D" id="1.25.40.20">
    <property type="entry name" value="Ankyrin repeat-containing domain"/>
    <property type="match status" value="6"/>
</dbReference>
<keyword evidence="8" id="KW-1185">Reference proteome</keyword>
<organism evidence="7 8">
    <name type="scientific">Glutinoglossum americanum</name>
    <dbReference type="NCBI Taxonomy" id="1670608"/>
    <lineage>
        <taxon>Eukaryota</taxon>
        <taxon>Fungi</taxon>
        <taxon>Dikarya</taxon>
        <taxon>Ascomycota</taxon>
        <taxon>Pezizomycotina</taxon>
        <taxon>Geoglossomycetes</taxon>
        <taxon>Geoglossales</taxon>
        <taxon>Geoglossaceae</taxon>
        <taxon>Glutinoglossum</taxon>
    </lineage>
</organism>
<evidence type="ECO:0008006" key="9">
    <source>
        <dbReference type="Google" id="ProtNLM"/>
    </source>
</evidence>
<keyword evidence="2 3" id="KW-0040">ANK repeat</keyword>
<dbReference type="Pfam" id="PF12796">
    <property type="entry name" value="Ank_2"/>
    <property type="match status" value="5"/>
</dbReference>
<evidence type="ECO:0000259" key="5">
    <source>
        <dbReference type="Pfam" id="PF22939"/>
    </source>
</evidence>
<gene>
    <name evidence="7" type="ORF">FGG08_001477</name>
</gene>
<feature type="repeat" description="ANK" evidence="3">
    <location>
        <begin position="754"/>
        <end position="786"/>
    </location>
</feature>